<evidence type="ECO:0000259" key="2">
    <source>
        <dbReference type="Pfam" id="PF08327"/>
    </source>
</evidence>
<evidence type="ECO:0000313" key="3">
    <source>
        <dbReference type="EMBL" id="AOP55258.1"/>
    </source>
</evidence>
<dbReference type="Pfam" id="PF08327">
    <property type="entry name" value="AHSA1"/>
    <property type="match status" value="1"/>
</dbReference>
<dbReference type="AlphaFoldDB" id="A0A1D7W974"/>
<feature type="domain" description="Activator of Hsp90 ATPase homologue 1/2-like C-terminal" evidence="2">
    <location>
        <begin position="23"/>
        <end position="159"/>
    </location>
</feature>
<dbReference type="eggNOG" id="COG3832">
    <property type="taxonomic scope" value="Bacteria"/>
</dbReference>
<gene>
    <name evidence="3" type="ORF">BLSMQ_3560</name>
    <name evidence="4" type="ORF">CXR27_18055</name>
</gene>
<dbReference type="OrthoDB" id="3365660at2"/>
<dbReference type="PATRIC" id="fig|1703.10.peg.3675"/>
<name>A0A1D7W974_BREAU</name>
<dbReference type="EC" id="2.5.1.18" evidence="3"/>
<dbReference type="KEGG" id="blin:BLSMQ_3560"/>
<dbReference type="GO" id="GO:0004364">
    <property type="term" value="F:glutathione transferase activity"/>
    <property type="evidence" value="ECO:0007669"/>
    <property type="project" value="UniProtKB-EC"/>
</dbReference>
<dbReference type="RefSeq" id="WP_069601031.1">
    <property type="nucleotide sequence ID" value="NZ_CP017150.1"/>
</dbReference>
<dbReference type="InterPro" id="IPR013538">
    <property type="entry name" value="ASHA1/2-like_C"/>
</dbReference>
<dbReference type="EMBL" id="CP017150">
    <property type="protein sequence ID" value="AOP55258.1"/>
    <property type="molecule type" value="Genomic_DNA"/>
</dbReference>
<evidence type="ECO:0000256" key="1">
    <source>
        <dbReference type="ARBA" id="ARBA00006817"/>
    </source>
</evidence>
<keyword evidence="3" id="KW-0472">Membrane</keyword>
<reference evidence="4 6" key="3">
    <citation type="submission" date="2017-12" db="EMBL/GenBank/DDBJ databases">
        <authorList>
            <person name="Levesque S."/>
        </authorList>
    </citation>
    <scope>NUCLEOTIDE SEQUENCE [LARGE SCALE GENOMIC DNA]</scope>
    <source>
        <strain evidence="4 6">SMQ-1420</strain>
    </source>
</reference>
<evidence type="ECO:0000313" key="4">
    <source>
        <dbReference type="EMBL" id="AZT98683.1"/>
    </source>
</evidence>
<dbReference type="EMBL" id="CP025334">
    <property type="protein sequence ID" value="AZT98683.1"/>
    <property type="molecule type" value="Genomic_DNA"/>
</dbReference>
<accession>A0A1D7W974</accession>
<dbReference type="InterPro" id="IPR023393">
    <property type="entry name" value="START-like_dom_sf"/>
</dbReference>
<sequence>MPVIDTTHDEENLTLTLVAEFAASPQRVWEIYADPRQLEKIWGPPTYPATVVDHSLTPGGRVTYFMTSPEGEKFCGLWEISSVEEPSRLVFRDYFADEDFSAVESMPGSTNTYTFAEVAAGTRVTYESTFESLDGLKTVLEMGVVEGSTGAINQIDELLARA</sequence>
<reference evidence="4 6" key="4">
    <citation type="submission" date="2019-01" db="EMBL/GenBank/DDBJ databases">
        <title>Comparative genomic analysis of Brevibacterium aurantiacum sheds light on its evolution and its adaptation to smear-ripened cheeses.</title>
        <authorList>
            <person name="Moineau S."/>
        </authorList>
    </citation>
    <scope>NUCLEOTIDE SEQUENCE [LARGE SCALE GENOMIC DNA]</scope>
    <source>
        <strain evidence="4 6">SMQ-1420</strain>
    </source>
</reference>
<reference evidence="5" key="2">
    <citation type="submission" date="2016-09" db="EMBL/GenBank/DDBJ databases">
        <title>Complete Genome Sequence of Brevibacterium linens SMQ-1335.</title>
        <authorList>
            <person name="de Melo A.G."/>
            <person name="Labrie S.J."/>
            <person name="Dumaresq J."/>
            <person name="Roberts R.J."/>
            <person name="Tremblay D.M."/>
            <person name="Moineau S."/>
        </authorList>
    </citation>
    <scope>NUCLEOTIDE SEQUENCE [LARGE SCALE GENOMIC DNA]</scope>
    <source>
        <strain evidence="5">SMQ-1335</strain>
    </source>
</reference>
<dbReference type="Gene3D" id="3.30.530.20">
    <property type="match status" value="1"/>
</dbReference>
<keyword evidence="3" id="KW-0808">Transferase</keyword>
<dbReference type="Proteomes" id="UP000094793">
    <property type="component" value="Chromosome"/>
</dbReference>
<evidence type="ECO:0000313" key="6">
    <source>
        <dbReference type="Proteomes" id="UP000282731"/>
    </source>
</evidence>
<evidence type="ECO:0000313" key="5">
    <source>
        <dbReference type="Proteomes" id="UP000094793"/>
    </source>
</evidence>
<dbReference type="SUPFAM" id="SSF55961">
    <property type="entry name" value="Bet v1-like"/>
    <property type="match status" value="1"/>
</dbReference>
<organism evidence="3 5">
    <name type="scientific">Brevibacterium aurantiacum</name>
    <dbReference type="NCBI Taxonomy" id="273384"/>
    <lineage>
        <taxon>Bacteria</taxon>
        <taxon>Bacillati</taxon>
        <taxon>Actinomycetota</taxon>
        <taxon>Actinomycetes</taxon>
        <taxon>Micrococcales</taxon>
        <taxon>Brevibacteriaceae</taxon>
        <taxon>Brevibacterium</taxon>
    </lineage>
</organism>
<comment type="similarity">
    <text evidence="1">Belongs to the AHA1 family.</text>
</comment>
<reference evidence="3" key="1">
    <citation type="submission" date="2016-09" db="EMBL/GenBank/DDBJ databases">
        <title>Complete Genome Sequence of Brevibacterium aurantiacum SMQ-1335.</title>
        <authorList>
            <person name="de Melo A.G."/>
            <person name="Labrie S.J."/>
            <person name="Dumaresq J."/>
            <person name="Roberts R.J."/>
            <person name="Tremblay D.M."/>
            <person name="Moineau S."/>
        </authorList>
    </citation>
    <scope>NUCLEOTIDE SEQUENCE</scope>
    <source>
        <strain evidence="3">SMQ-1335</strain>
    </source>
</reference>
<dbReference type="CDD" id="cd07814">
    <property type="entry name" value="SRPBCC_CalC_Aha1-like"/>
    <property type="match status" value="1"/>
</dbReference>
<dbReference type="Proteomes" id="UP000282731">
    <property type="component" value="Chromosome"/>
</dbReference>
<proteinExistence type="inferred from homology"/>
<protein>
    <submittedName>
        <fullName evidence="3">Putative glutathione S-transferase-related transmembrane protein</fullName>
        <ecNumber evidence="3">2.5.1.18</ecNumber>
    </submittedName>
    <submittedName>
        <fullName evidence="4">SRPBCC domain-containing protein</fullName>
    </submittedName>
</protein>
<keyword evidence="3" id="KW-0812">Transmembrane</keyword>